<evidence type="ECO:0000313" key="8">
    <source>
        <dbReference type="EMBL" id="GAA2003601.1"/>
    </source>
</evidence>
<keyword evidence="9" id="KW-1185">Reference proteome</keyword>
<feature type="transmembrane region" description="Helical" evidence="7">
    <location>
        <begin position="61"/>
        <end position="81"/>
    </location>
</feature>
<feature type="region of interest" description="Disordered" evidence="6">
    <location>
        <begin position="1"/>
        <end position="48"/>
    </location>
</feature>
<feature type="transmembrane region" description="Helical" evidence="7">
    <location>
        <begin position="175"/>
        <end position="200"/>
    </location>
</feature>
<comment type="subcellular location">
    <subcellularLocation>
        <location evidence="1">Cell membrane</location>
        <topology evidence="1">Multi-pass membrane protein</topology>
    </subcellularLocation>
</comment>
<dbReference type="Gene3D" id="1.20.1740.10">
    <property type="entry name" value="Amino acid/polyamine transporter I"/>
    <property type="match status" value="1"/>
</dbReference>
<organism evidence="8 9">
    <name type="scientific">Brevibacterium samyangense</name>
    <dbReference type="NCBI Taxonomy" id="366888"/>
    <lineage>
        <taxon>Bacteria</taxon>
        <taxon>Bacillati</taxon>
        <taxon>Actinomycetota</taxon>
        <taxon>Actinomycetes</taxon>
        <taxon>Micrococcales</taxon>
        <taxon>Brevibacteriaceae</taxon>
        <taxon>Brevibacterium</taxon>
    </lineage>
</organism>
<evidence type="ECO:0000256" key="4">
    <source>
        <dbReference type="ARBA" id="ARBA00022989"/>
    </source>
</evidence>
<feature type="compositionally biased region" description="Low complexity" evidence="6">
    <location>
        <begin position="1"/>
        <end position="17"/>
    </location>
</feature>
<feature type="transmembrane region" description="Helical" evidence="7">
    <location>
        <begin position="337"/>
        <end position="365"/>
    </location>
</feature>
<dbReference type="PANTHER" id="PTHR42770">
    <property type="entry name" value="AMINO ACID TRANSPORTER-RELATED"/>
    <property type="match status" value="1"/>
</dbReference>
<evidence type="ECO:0000256" key="7">
    <source>
        <dbReference type="SAM" id="Phobius"/>
    </source>
</evidence>
<feature type="transmembrane region" description="Helical" evidence="7">
    <location>
        <begin position="414"/>
        <end position="431"/>
    </location>
</feature>
<dbReference type="Pfam" id="PF13520">
    <property type="entry name" value="AA_permease_2"/>
    <property type="match status" value="1"/>
</dbReference>
<proteinExistence type="predicted"/>
<accession>A0ABP5ES09</accession>
<sequence>MSTESTGAQAGTGTGATPSHAPGATAHPTARGADIPTQDAPSHGTPGNRGFARVMGTFDTLLFGFGAMIGFGWITLTGGWLDSAGTWGAVGAFVAGGVVMVLVGLVYSELVSAMPHAGGEHNYLLRALGPKASVIGSWAIAGGYITVVLFEAVAAPRTLGYMFDGFAELLPMYSVAGFEVGFLWAISGSVIAAIVTWVNIRGVKVASLVQTFVVSFLLLVGLLLVLGIVVGAEPANAQPAFTGGAAGFVVVLGAVPFLFVGFDVIPQAAEELKIAPKKIGQVLIWSVVMAVAFYIVVILASAYGLPAEARVDENGNTVLVTADALAHLFGAGFWKQVVLAGGLAGIITSWVAFMAGSSRLLWAMANSGMIPAWFGKLDPKYRTPKNALLFIGGLAVIAPFGGTAVLGWVVDGGSPMIVLAYAMVAVGFLVLRRKEPTMERPFVAGGMGVGGTVIGILATVLCVVMFFLYIPAITPISITLGWQSYLIFGIWMIAGLAFAARLPAVPAGPHAERQLLEALSLRRK</sequence>
<feature type="transmembrane region" description="Helical" evidence="7">
    <location>
        <begin position="282"/>
        <end position="305"/>
    </location>
</feature>
<dbReference type="EMBL" id="BAAANO010000009">
    <property type="protein sequence ID" value="GAA2003601.1"/>
    <property type="molecule type" value="Genomic_DNA"/>
</dbReference>
<name>A0ABP5ES09_9MICO</name>
<dbReference type="InterPro" id="IPR050367">
    <property type="entry name" value="APC_superfamily"/>
</dbReference>
<keyword evidence="2" id="KW-1003">Cell membrane</keyword>
<feature type="transmembrane region" description="Helical" evidence="7">
    <location>
        <begin position="132"/>
        <end position="155"/>
    </location>
</feature>
<dbReference type="RefSeq" id="WP_344307705.1">
    <property type="nucleotide sequence ID" value="NZ_BAAANO010000009.1"/>
</dbReference>
<protein>
    <submittedName>
        <fullName evidence="8">APC family permease</fullName>
    </submittedName>
</protein>
<keyword evidence="3 7" id="KW-0812">Transmembrane</keyword>
<comment type="caution">
    <text evidence="8">The sequence shown here is derived from an EMBL/GenBank/DDBJ whole genome shotgun (WGS) entry which is preliminary data.</text>
</comment>
<evidence type="ECO:0000313" key="9">
    <source>
        <dbReference type="Proteomes" id="UP001500755"/>
    </source>
</evidence>
<feature type="transmembrane region" description="Helical" evidence="7">
    <location>
        <begin position="386"/>
        <end position="408"/>
    </location>
</feature>
<dbReference type="Proteomes" id="UP001500755">
    <property type="component" value="Unassembled WGS sequence"/>
</dbReference>
<evidence type="ECO:0000256" key="6">
    <source>
        <dbReference type="SAM" id="MobiDB-lite"/>
    </source>
</evidence>
<keyword evidence="5 7" id="KW-0472">Membrane</keyword>
<feature type="transmembrane region" description="Helical" evidence="7">
    <location>
        <begin position="212"/>
        <end position="232"/>
    </location>
</feature>
<evidence type="ECO:0000256" key="5">
    <source>
        <dbReference type="ARBA" id="ARBA00023136"/>
    </source>
</evidence>
<feature type="transmembrane region" description="Helical" evidence="7">
    <location>
        <begin position="87"/>
        <end position="111"/>
    </location>
</feature>
<evidence type="ECO:0000256" key="2">
    <source>
        <dbReference type="ARBA" id="ARBA00022475"/>
    </source>
</evidence>
<keyword evidence="4 7" id="KW-1133">Transmembrane helix</keyword>
<evidence type="ECO:0000256" key="3">
    <source>
        <dbReference type="ARBA" id="ARBA00022692"/>
    </source>
</evidence>
<feature type="transmembrane region" description="Helical" evidence="7">
    <location>
        <begin position="244"/>
        <end position="262"/>
    </location>
</feature>
<dbReference type="PIRSF" id="PIRSF006060">
    <property type="entry name" value="AA_transporter"/>
    <property type="match status" value="1"/>
</dbReference>
<evidence type="ECO:0000256" key="1">
    <source>
        <dbReference type="ARBA" id="ARBA00004651"/>
    </source>
</evidence>
<gene>
    <name evidence="8" type="ORF">GCM10009755_10860</name>
</gene>
<dbReference type="PANTHER" id="PTHR42770:SF7">
    <property type="entry name" value="MEMBRANE PROTEIN"/>
    <property type="match status" value="1"/>
</dbReference>
<feature type="transmembrane region" description="Helical" evidence="7">
    <location>
        <begin position="482"/>
        <end position="504"/>
    </location>
</feature>
<feature type="transmembrane region" description="Helical" evidence="7">
    <location>
        <begin position="443"/>
        <end position="470"/>
    </location>
</feature>
<dbReference type="InterPro" id="IPR002293">
    <property type="entry name" value="AA/rel_permease1"/>
</dbReference>
<reference evidence="9" key="1">
    <citation type="journal article" date="2019" name="Int. J. Syst. Evol. Microbiol.">
        <title>The Global Catalogue of Microorganisms (GCM) 10K type strain sequencing project: providing services to taxonomists for standard genome sequencing and annotation.</title>
        <authorList>
            <consortium name="The Broad Institute Genomics Platform"/>
            <consortium name="The Broad Institute Genome Sequencing Center for Infectious Disease"/>
            <person name="Wu L."/>
            <person name="Ma J."/>
        </authorList>
    </citation>
    <scope>NUCLEOTIDE SEQUENCE [LARGE SCALE GENOMIC DNA]</scope>
    <source>
        <strain evidence="9">JCM 14546</strain>
    </source>
</reference>